<dbReference type="EC" id="2.7.13.3" evidence="2"/>
<dbReference type="SUPFAM" id="SSF55785">
    <property type="entry name" value="PYP-like sensor domain (PAS domain)"/>
    <property type="match status" value="1"/>
</dbReference>
<keyword evidence="6" id="KW-0418">Kinase</keyword>
<dbReference type="InterPro" id="IPR005467">
    <property type="entry name" value="His_kinase_dom"/>
</dbReference>
<evidence type="ECO:0000256" key="2">
    <source>
        <dbReference type="ARBA" id="ARBA00012438"/>
    </source>
</evidence>
<reference evidence="6 7" key="1">
    <citation type="submission" date="2020-04" db="EMBL/GenBank/DDBJ databases">
        <authorList>
            <consortium name="Desulfovibrio sp. FSS-1 genome sequencing consortium"/>
            <person name="Shimoshige H."/>
            <person name="Kobayashi H."/>
            <person name="Maekawa T."/>
        </authorList>
    </citation>
    <scope>NUCLEOTIDE SEQUENCE [LARGE SCALE GENOMIC DNA]</scope>
    <source>
        <strain evidence="6 7">SIID29052-01</strain>
    </source>
</reference>
<reference evidence="6 7" key="2">
    <citation type="submission" date="2020-05" db="EMBL/GenBank/DDBJ databases">
        <title>Draft genome sequence of Desulfovibrio sp. strainFSS-1.</title>
        <authorList>
            <person name="Shimoshige H."/>
            <person name="Kobayashi H."/>
            <person name="Maekawa T."/>
        </authorList>
    </citation>
    <scope>NUCLEOTIDE SEQUENCE [LARGE SCALE GENOMIC DNA]</scope>
    <source>
        <strain evidence="6 7">SIID29052-01</strain>
    </source>
</reference>
<evidence type="ECO:0000313" key="6">
    <source>
        <dbReference type="EMBL" id="GFK93107.1"/>
    </source>
</evidence>
<dbReference type="InterPro" id="IPR004358">
    <property type="entry name" value="Sig_transdc_His_kin-like_C"/>
</dbReference>
<keyword evidence="7" id="KW-1185">Reference proteome</keyword>
<dbReference type="SUPFAM" id="SSF55874">
    <property type="entry name" value="ATPase domain of HSP90 chaperone/DNA topoisomerase II/histidine kinase"/>
    <property type="match status" value="1"/>
</dbReference>
<dbReference type="InterPro" id="IPR000014">
    <property type="entry name" value="PAS"/>
</dbReference>
<dbReference type="PROSITE" id="PS50109">
    <property type="entry name" value="HIS_KIN"/>
    <property type="match status" value="1"/>
</dbReference>
<dbReference type="Gene3D" id="3.30.450.20">
    <property type="entry name" value="PAS domain"/>
    <property type="match status" value="1"/>
</dbReference>
<evidence type="ECO:0000313" key="7">
    <source>
        <dbReference type="Proteomes" id="UP000494245"/>
    </source>
</evidence>
<gene>
    <name evidence="6" type="primary">cusS</name>
    <name evidence="6" type="ORF">NNJEOMEG_00936</name>
</gene>
<dbReference type="PROSITE" id="PS50112">
    <property type="entry name" value="PAS"/>
    <property type="match status" value="1"/>
</dbReference>
<dbReference type="Gene3D" id="3.30.565.10">
    <property type="entry name" value="Histidine kinase-like ATPase, C-terminal domain"/>
    <property type="match status" value="1"/>
</dbReference>
<evidence type="ECO:0000256" key="1">
    <source>
        <dbReference type="ARBA" id="ARBA00000085"/>
    </source>
</evidence>
<evidence type="ECO:0000256" key="3">
    <source>
        <dbReference type="ARBA" id="ARBA00022553"/>
    </source>
</evidence>
<dbReference type="PRINTS" id="PR00344">
    <property type="entry name" value="BCTRLSENSOR"/>
</dbReference>
<dbReference type="GO" id="GO:0000155">
    <property type="term" value="F:phosphorelay sensor kinase activity"/>
    <property type="evidence" value="ECO:0007669"/>
    <property type="project" value="TreeGrafter"/>
</dbReference>
<name>A0A6V8LTY6_9BACT</name>
<dbReference type="Proteomes" id="UP000494245">
    <property type="component" value="Unassembled WGS sequence"/>
</dbReference>
<organism evidence="6 7">
    <name type="scientific">Fundidesulfovibrio magnetotacticus</name>
    <dbReference type="NCBI Taxonomy" id="2730080"/>
    <lineage>
        <taxon>Bacteria</taxon>
        <taxon>Pseudomonadati</taxon>
        <taxon>Thermodesulfobacteriota</taxon>
        <taxon>Desulfovibrionia</taxon>
        <taxon>Desulfovibrionales</taxon>
        <taxon>Desulfovibrionaceae</taxon>
        <taxon>Fundidesulfovibrio</taxon>
    </lineage>
</organism>
<dbReference type="InterPro" id="IPR035965">
    <property type="entry name" value="PAS-like_dom_sf"/>
</dbReference>
<dbReference type="Pfam" id="PF02518">
    <property type="entry name" value="HATPase_c"/>
    <property type="match status" value="1"/>
</dbReference>
<feature type="domain" description="PAS" evidence="5">
    <location>
        <begin position="29"/>
        <end position="73"/>
    </location>
</feature>
<proteinExistence type="predicted"/>
<keyword evidence="6" id="KW-0808">Transferase</keyword>
<dbReference type="Pfam" id="PF13188">
    <property type="entry name" value="PAS_8"/>
    <property type="match status" value="1"/>
</dbReference>
<sequence>MNDAADPYMSIPRGRSGLDDLLACHETLRRRSFARALDAVPVVVFVLCATRQIVLANAQARQASGRTMSELLGMRPGEAFDCIHAHLEEDGCGASEFCTRCGAVQTILRGLSGENCVKECSLLRRGGHGVEAVDLQVSSRHVELDGQSYVVFTVQDQGDVKRRRTLERLFFHDVLNTAGGLTGLMGLLREDLPESFQGDARFIHSTLEHLVEELKAQKDLLAAENNELEPVFVALNARTLLGDAARLGASLPQAEGGGVRVEASGEDARVQSDPVLLKRVLGNMVKNAVEASRAGDVVRLWCESGEGVVRFRVANPAVMSEDVRLRVFKRNFSTKGKGRGLGAYGMRLLGERYLGGRVGFTSRAPEGTVFTLELPCPPAS</sequence>
<comment type="caution">
    <text evidence="6">The sequence shown here is derived from an EMBL/GenBank/DDBJ whole genome shotgun (WGS) entry which is preliminary data.</text>
</comment>
<evidence type="ECO:0000259" key="4">
    <source>
        <dbReference type="PROSITE" id="PS50109"/>
    </source>
</evidence>
<dbReference type="SMART" id="SM00387">
    <property type="entry name" value="HATPase_c"/>
    <property type="match status" value="1"/>
</dbReference>
<dbReference type="PANTHER" id="PTHR43547">
    <property type="entry name" value="TWO-COMPONENT HISTIDINE KINASE"/>
    <property type="match status" value="1"/>
</dbReference>
<dbReference type="AlphaFoldDB" id="A0A6V8LTY6"/>
<accession>A0A6V8LTY6</accession>
<dbReference type="EMBL" id="BLTE01000003">
    <property type="protein sequence ID" value="GFK93107.1"/>
    <property type="molecule type" value="Genomic_DNA"/>
</dbReference>
<dbReference type="InterPro" id="IPR036890">
    <property type="entry name" value="HATPase_C_sf"/>
</dbReference>
<feature type="domain" description="Histidine kinase" evidence="4">
    <location>
        <begin position="169"/>
        <end position="378"/>
    </location>
</feature>
<dbReference type="InterPro" id="IPR003594">
    <property type="entry name" value="HATPase_dom"/>
</dbReference>
<comment type="catalytic activity">
    <reaction evidence="1">
        <text>ATP + protein L-histidine = ADP + protein N-phospho-L-histidine.</text>
        <dbReference type="EC" id="2.7.13.3"/>
    </reaction>
</comment>
<evidence type="ECO:0000259" key="5">
    <source>
        <dbReference type="PROSITE" id="PS50112"/>
    </source>
</evidence>
<dbReference type="PANTHER" id="PTHR43547:SF2">
    <property type="entry name" value="HYBRID SIGNAL TRANSDUCTION HISTIDINE KINASE C"/>
    <property type="match status" value="1"/>
</dbReference>
<protein>
    <recommendedName>
        <fullName evidence="2">histidine kinase</fullName>
        <ecNumber evidence="2">2.7.13.3</ecNumber>
    </recommendedName>
</protein>
<keyword evidence="3" id="KW-0597">Phosphoprotein</keyword>